<gene>
    <name evidence="6" type="ORF">BJ684DRAFT_19058</name>
</gene>
<dbReference type="GO" id="GO:0044778">
    <property type="term" value="P:meiotic DNA integrity checkpoint signaling"/>
    <property type="evidence" value="ECO:0007669"/>
    <property type="project" value="TreeGrafter"/>
</dbReference>
<keyword evidence="3" id="KW-0539">Nucleus</keyword>
<feature type="region of interest" description="Disordered" evidence="5">
    <location>
        <begin position="210"/>
        <end position="232"/>
    </location>
</feature>
<comment type="similarity">
    <text evidence="2 4">Belongs to the HUS1 family.</text>
</comment>
<dbReference type="GO" id="GO:0006289">
    <property type="term" value="P:nucleotide-excision repair"/>
    <property type="evidence" value="ECO:0007669"/>
    <property type="project" value="TreeGrafter"/>
</dbReference>
<organism evidence="6 7">
    <name type="scientific">Piptocephalis cylindrospora</name>
    <dbReference type="NCBI Taxonomy" id="1907219"/>
    <lineage>
        <taxon>Eukaryota</taxon>
        <taxon>Fungi</taxon>
        <taxon>Fungi incertae sedis</taxon>
        <taxon>Zoopagomycota</taxon>
        <taxon>Zoopagomycotina</taxon>
        <taxon>Zoopagomycetes</taxon>
        <taxon>Zoopagales</taxon>
        <taxon>Piptocephalidaceae</taxon>
        <taxon>Piptocephalis</taxon>
    </lineage>
</organism>
<protein>
    <recommendedName>
        <fullName evidence="4">Checkpoint protein</fullName>
    </recommendedName>
</protein>
<comment type="subcellular location">
    <subcellularLocation>
        <location evidence="1">Nucleus</location>
    </subcellularLocation>
</comment>
<dbReference type="Gene3D" id="3.70.10.10">
    <property type="match status" value="1"/>
</dbReference>
<accession>A0A4P9Y682</accession>
<name>A0A4P9Y682_9FUNG</name>
<evidence type="ECO:0000256" key="4">
    <source>
        <dbReference type="PIRNR" id="PIRNR011312"/>
    </source>
</evidence>
<dbReference type="AlphaFoldDB" id="A0A4P9Y682"/>
<evidence type="ECO:0000256" key="5">
    <source>
        <dbReference type="SAM" id="MobiDB-lite"/>
    </source>
</evidence>
<dbReference type="Pfam" id="PF04005">
    <property type="entry name" value="Hus1"/>
    <property type="match status" value="1"/>
</dbReference>
<dbReference type="GO" id="GO:0030896">
    <property type="term" value="C:checkpoint clamp complex"/>
    <property type="evidence" value="ECO:0007669"/>
    <property type="project" value="InterPro"/>
</dbReference>
<proteinExistence type="inferred from homology"/>
<dbReference type="PIRSF" id="PIRSF011312">
    <property type="entry name" value="Cell_cycle_HUS1"/>
    <property type="match status" value="1"/>
</dbReference>
<dbReference type="PANTHER" id="PTHR12900:SF0">
    <property type="entry name" value="CHECKPOINT PROTEIN"/>
    <property type="match status" value="1"/>
</dbReference>
<sequence length="306" mass="33648">MRSVERFGKACLWRLTPSTVYIIVVTEADAGEAQVWARLEPDMVFDCEPGSRYPYTVVSPVPGDEVNLEIPLDSLARALRSALPVRGTTIPPDSRVEFVSSEEGPSHLVFSIDSSTRSGSHQWITQRVPARILSEERASLIREPMVPPPQVAIVMPELSEVRKVAERLGKMHGMIHVEGTQRGELKLSIEGDGGISVTSTWRDLIVPEFESDEASTSTPSSTPSGVSDGSFSTMSARSRATVSQKDLVNFLWGWRIGPKDVVCCILEGHAMVFFLYVQQGLSSEEGGRDEGRGLNLLTYYIPNRSP</sequence>
<dbReference type="Proteomes" id="UP000267251">
    <property type="component" value="Unassembled WGS sequence"/>
</dbReference>
<dbReference type="InterPro" id="IPR016580">
    <property type="entry name" value="HUS1"/>
</dbReference>
<dbReference type="GO" id="GO:0035861">
    <property type="term" value="C:site of double-strand break"/>
    <property type="evidence" value="ECO:0007669"/>
    <property type="project" value="TreeGrafter"/>
</dbReference>
<evidence type="ECO:0000256" key="3">
    <source>
        <dbReference type="ARBA" id="ARBA00023242"/>
    </source>
</evidence>
<feature type="compositionally biased region" description="Low complexity" evidence="5">
    <location>
        <begin position="214"/>
        <end position="232"/>
    </location>
</feature>
<dbReference type="PANTHER" id="PTHR12900">
    <property type="entry name" value="MITOTIC AND DNA DAMAGE CHECKPOINT PROTEIN HUS1"/>
    <property type="match status" value="1"/>
</dbReference>
<dbReference type="InterPro" id="IPR007150">
    <property type="entry name" value="HUS1/Mec3"/>
</dbReference>
<dbReference type="EMBL" id="KZ987821">
    <property type="protein sequence ID" value="RKP14537.1"/>
    <property type="molecule type" value="Genomic_DNA"/>
</dbReference>
<evidence type="ECO:0000313" key="6">
    <source>
        <dbReference type="EMBL" id="RKP14537.1"/>
    </source>
</evidence>
<dbReference type="GO" id="GO:0031573">
    <property type="term" value="P:mitotic intra-S DNA damage checkpoint signaling"/>
    <property type="evidence" value="ECO:0007669"/>
    <property type="project" value="TreeGrafter"/>
</dbReference>
<reference evidence="7" key="1">
    <citation type="journal article" date="2018" name="Nat. Microbiol.">
        <title>Leveraging single-cell genomics to expand the fungal tree of life.</title>
        <authorList>
            <person name="Ahrendt S.R."/>
            <person name="Quandt C.A."/>
            <person name="Ciobanu D."/>
            <person name="Clum A."/>
            <person name="Salamov A."/>
            <person name="Andreopoulos B."/>
            <person name="Cheng J.F."/>
            <person name="Woyke T."/>
            <person name="Pelin A."/>
            <person name="Henrissat B."/>
            <person name="Reynolds N.K."/>
            <person name="Benny G.L."/>
            <person name="Smith M.E."/>
            <person name="James T.Y."/>
            <person name="Grigoriev I.V."/>
        </authorList>
    </citation>
    <scope>NUCLEOTIDE SEQUENCE [LARGE SCALE GENOMIC DNA]</scope>
</reference>
<evidence type="ECO:0000313" key="7">
    <source>
        <dbReference type="Proteomes" id="UP000267251"/>
    </source>
</evidence>
<evidence type="ECO:0000256" key="1">
    <source>
        <dbReference type="ARBA" id="ARBA00004123"/>
    </source>
</evidence>
<dbReference type="GO" id="GO:0033314">
    <property type="term" value="P:mitotic DNA replication checkpoint signaling"/>
    <property type="evidence" value="ECO:0007669"/>
    <property type="project" value="TreeGrafter"/>
</dbReference>
<dbReference type="GO" id="GO:0005730">
    <property type="term" value="C:nucleolus"/>
    <property type="evidence" value="ECO:0007669"/>
    <property type="project" value="InterPro"/>
</dbReference>
<dbReference type="GO" id="GO:0000723">
    <property type="term" value="P:telomere maintenance"/>
    <property type="evidence" value="ECO:0007669"/>
    <property type="project" value="TreeGrafter"/>
</dbReference>
<keyword evidence="7" id="KW-1185">Reference proteome</keyword>
<dbReference type="GO" id="GO:0000724">
    <property type="term" value="P:double-strand break repair via homologous recombination"/>
    <property type="evidence" value="ECO:0007669"/>
    <property type="project" value="TreeGrafter"/>
</dbReference>
<dbReference type="OrthoDB" id="337750at2759"/>
<evidence type="ECO:0000256" key="2">
    <source>
        <dbReference type="ARBA" id="ARBA00005563"/>
    </source>
</evidence>